<reference evidence="1 2" key="1">
    <citation type="submission" date="2020-04" db="EMBL/GenBank/DDBJ databases">
        <authorList>
            <person name="De Canck E."/>
        </authorList>
    </citation>
    <scope>NUCLEOTIDE SEQUENCE [LARGE SCALE GENOMIC DNA]</scope>
    <source>
        <strain evidence="1 2">LMG 28138</strain>
    </source>
</reference>
<dbReference type="AlphaFoldDB" id="A0A6S7B7Y4"/>
<evidence type="ECO:0000313" key="2">
    <source>
        <dbReference type="Proteomes" id="UP000494115"/>
    </source>
</evidence>
<name>A0A6S7B7Y4_9BURK</name>
<sequence>MDIQKQLDQLAQRVNSLSVDAAAEAVRTEAPAAQPPRLQIARPAQNVITMTIAGQTVSLGPHDISEMIDQLAQARTTMLPEVPMSVAPGKPFAATKDPLIASQTVGNGEKLLVLRHSGYGWVPFSCSPRMLVDLLAVLSRK</sequence>
<keyword evidence="2" id="KW-1185">Reference proteome</keyword>
<organism evidence="1 2">
    <name type="scientific">Pararobbsia alpina</name>
    <dbReference type="NCBI Taxonomy" id="621374"/>
    <lineage>
        <taxon>Bacteria</taxon>
        <taxon>Pseudomonadati</taxon>
        <taxon>Pseudomonadota</taxon>
        <taxon>Betaproteobacteria</taxon>
        <taxon>Burkholderiales</taxon>
        <taxon>Burkholderiaceae</taxon>
        <taxon>Pararobbsia</taxon>
    </lineage>
</organism>
<dbReference type="RefSeq" id="WP_175105582.1">
    <property type="nucleotide sequence ID" value="NZ_CADIKM010000013.1"/>
</dbReference>
<evidence type="ECO:0008006" key="3">
    <source>
        <dbReference type="Google" id="ProtNLM"/>
    </source>
</evidence>
<gene>
    <name evidence="1" type="ORF">LMG28138_03050</name>
</gene>
<proteinExistence type="predicted"/>
<protein>
    <recommendedName>
        <fullName evidence="3">Phage tail protein</fullName>
    </recommendedName>
</protein>
<accession>A0A6S7B7Y4</accession>
<evidence type="ECO:0000313" key="1">
    <source>
        <dbReference type="EMBL" id="CAB3790880.1"/>
    </source>
</evidence>
<dbReference type="EMBL" id="CADIKM010000013">
    <property type="protein sequence ID" value="CAB3790880.1"/>
    <property type="molecule type" value="Genomic_DNA"/>
</dbReference>
<dbReference type="Proteomes" id="UP000494115">
    <property type="component" value="Unassembled WGS sequence"/>
</dbReference>